<gene>
    <name evidence="2" type="ordered locus">HBHAL_2062</name>
</gene>
<reference evidence="2 3" key="1">
    <citation type="journal article" date="2013" name="Environ. Microbiol.">
        <title>Chloride and organic osmolytes: a hybrid strategy to cope with elevated salinities by the moderately halophilic, chloride-dependent bacterium Halobacillus halophilus.</title>
        <authorList>
            <person name="Saum S.H."/>
            <person name="Pfeiffer F."/>
            <person name="Palm P."/>
            <person name="Rampp M."/>
            <person name="Schuster S.C."/>
            <person name="Muller V."/>
            <person name="Oesterhelt D."/>
        </authorList>
    </citation>
    <scope>NUCLEOTIDE SEQUENCE [LARGE SCALE GENOMIC DNA]</scope>
    <source>
        <strain evidence="3">ATCC 35676 / DSM 2266 / JCM 20832 / KCTC 3685 / LMG 17431 / NBRC 102448 / NCIMB 2269</strain>
    </source>
</reference>
<keyword evidence="3" id="KW-1185">Reference proteome</keyword>
<organism evidence="2 3">
    <name type="scientific">Halobacillus halophilus (strain ATCC 35676 / DSM 2266 / JCM 20832 / KCTC 3685 / LMG 17431 / NBRC 102448 / NCIMB 2269)</name>
    <name type="common">Sporosarcina halophila</name>
    <dbReference type="NCBI Taxonomy" id="866895"/>
    <lineage>
        <taxon>Bacteria</taxon>
        <taxon>Bacillati</taxon>
        <taxon>Bacillota</taxon>
        <taxon>Bacilli</taxon>
        <taxon>Bacillales</taxon>
        <taxon>Bacillaceae</taxon>
        <taxon>Halobacillus</taxon>
    </lineage>
</organism>
<proteinExistence type="predicted"/>
<dbReference type="Proteomes" id="UP000007397">
    <property type="component" value="Chromosome"/>
</dbReference>
<evidence type="ECO:0000313" key="3">
    <source>
        <dbReference type="Proteomes" id="UP000007397"/>
    </source>
</evidence>
<dbReference type="KEGG" id="hhd:HBHAL_2062"/>
<dbReference type="AlphaFoldDB" id="I0JJV4"/>
<protein>
    <submittedName>
        <fullName evidence="2">Uncharacterized protein</fullName>
    </submittedName>
</protein>
<evidence type="ECO:0000256" key="1">
    <source>
        <dbReference type="SAM" id="MobiDB-lite"/>
    </source>
</evidence>
<dbReference type="HOGENOM" id="CLU_3403854_0_0_9"/>
<name>I0JJV4_HALH3</name>
<accession>I0JJV4</accession>
<dbReference type="EMBL" id="HE717023">
    <property type="protein sequence ID" value="CCG44423.1"/>
    <property type="molecule type" value="Genomic_DNA"/>
</dbReference>
<evidence type="ECO:0000313" key="2">
    <source>
        <dbReference type="EMBL" id="CCG44423.1"/>
    </source>
</evidence>
<feature type="region of interest" description="Disordered" evidence="1">
    <location>
        <begin position="1"/>
        <end position="30"/>
    </location>
</feature>
<sequence>MKPKEEANAKNRISFKGGSSSHQNHEKGKK</sequence>